<dbReference type="CDD" id="cd07377">
    <property type="entry name" value="WHTH_GntR"/>
    <property type="match status" value="1"/>
</dbReference>
<dbReference type="RefSeq" id="WP_244275341.1">
    <property type="nucleotide sequence ID" value="NZ_CTEC01000002.1"/>
</dbReference>
<evidence type="ECO:0000256" key="1">
    <source>
        <dbReference type="ARBA" id="ARBA00023015"/>
    </source>
</evidence>
<evidence type="ECO:0000313" key="5">
    <source>
        <dbReference type="EMBL" id="CQD18754.1"/>
    </source>
</evidence>
<dbReference type="GO" id="GO:0003677">
    <property type="term" value="F:DNA binding"/>
    <property type="evidence" value="ECO:0007669"/>
    <property type="project" value="UniProtKB-KW"/>
</dbReference>
<dbReference type="InterPro" id="IPR000524">
    <property type="entry name" value="Tscrpt_reg_HTH_GntR"/>
</dbReference>
<dbReference type="GO" id="GO:0003700">
    <property type="term" value="F:DNA-binding transcription factor activity"/>
    <property type="evidence" value="ECO:0007669"/>
    <property type="project" value="InterPro"/>
</dbReference>
<protein>
    <submittedName>
        <fullName evidence="5">Transcriptional regulator</fullName>
    </submittedName>
</protein>
<dbReference type="AlphaFoldDB" id="A0A0U1DMY0"/>
<keyword evidence="1" id="KW-0805">Transcription regulation</keyword>
<evidence type="ECO:0000256" key="3">
    <source>
        <dbReference type="ARBA" id="ARBA00023163"/>
    </source>
</evidence>
<name>A0A0U1DMY0_9MYCO</name>
<dbReference type="InterPro" id="IPR011711">
    <property type="entry name" value="GntR_C"/>
</dbReference>
<gene>
    <name evidence="5" type="ORF">BN000_04294</name>
</gene>
<keyword evidence="6" id="KW-1185">Reference proteome</keyword>
<dbReference type="SMART" id="SM00895">
    <property type="entry name" value="FCD"/>
    <property type="match status" value="1"/>
</dbReference>
<dbReference type="InterPro" id="IPR036388">
    <property type="entry name" value="WH-like_DNA-bd_sf"/>
</dbReference>
<dbReference type="PANTHER" id="PTHR43537">
    <property type="entry name" value="TRANSCRIPTIONAL REGULATOR, GNTR FAMILY"/>
    <property type="match status" value="1"/>
</dbReference>
<evidence type="ECO:0000256" key="2">
    <source>
        <dbReference type="ARBA" id="ARBA00023125"/>
    </source>
</evidence>
<dbReference type="InterPro" id="IPR036390">
    <property type="entry name" value="WH_DNA-bd_sf"/>
</dbReference>
<dbReference type="Pfam" id="PF07729">
    <property type="entry name" value="FCD"/>
    <property type="match status" value="1"/>
</dbReference>
<proteinExistence type="predicted"/>
<evidence type="ECO:0000313" key="6">
    <source>
        <dbReference type="Proteomes" id="UP000199601"/>
    </source>
</evidence>
<dbReference type="SMART" id="SM00345">
    <property type="entry name" value="HTH_GNTR"/>
    <property type="match status" value="1"/>
</dbReference>
<dbReference type="InterPro" id="IPR008920">
    <property type="entry name" value="TF_FadR/GntR_C"/>
</dbReference>
<organism evidence="5 6">
    <name type="scientific">Mycobacterium europaeum</name>
    <dbReference type="NCBI Taxonomy" id="761804"/>
    <lineage>
        <taxon>Bacteria</taxon>
        <taxon>Bacillati</taxon>
        <taxon>Actinomycetota</taxon>
        <taxon>Actinomycetes</taxon>
        <taxon>Mycobacteriales</taxon>
        <taxon>Mycobacteriaceae</taxon>
        <taxon>Mycobacterium</taxon>
        <taxon>Mycobacterium simiae complex</taxon>
    </lineage>
</organism>
<feature type="domain" description="HTH gntR-type" evidence="4">
    <location>
        <begin position="19"/>
        <end position="89"/>
    </location>
</feature>
<dbReference type="SUPFAM" id="SSF48008">
    <property type="entry name" value="GntR ligand-binding domain-like"/>
    <property type="match status" value="1"/>
</dbReference>
<dbReference type="PRINTS" id="PR00035">
    <property type="entry name" value="HTHGNTR"/>
</dbReference>
<dbReference type="SUPFAM" id="SSF46785">
    <property type="entry name" value="Winged helix' DNA-binding domain"/>
    <property type="match status" value="1"/>
</dbReference>
<dbReference type="PROSITE" id="PS50949">
    <property type="entry name" value="HTH_GNTR"/>
    <property type="match status" value="1"/>
</dbReference>
<dbReference type="Proteomes" id="UP000199601">
    <property type="component" value="Unassembled WGS sequence"/>
</dbReference>
<dbReference type="Gene3D" id="1.20.120.530">
    <property type="entry name" value="GntR ligand-binding domain-like"/>
    <property type="match status" value="1"/>
</dbReference>
<evidence type="ECO:0000259" key="4">
    <source>
        <dbReference type="PROSITE" id="PS50949"/>
    </source>
</evidence>
<sequence length="260" mass="28484">MTEGNPFARAGVEQRVRPLKMSDQVAAQVRRMIVRGELVDGDWLPPEAELMRRFGVSRPTLREALRLLEGDALVIIRRGPPGGARVTVPGPDGAARLFAMVLMLSGTTISDVWDARLVIEPPAVRRLAQTASRAQLIALDDELARVCAAAKDPHGFHSAGVSFHLKLVELSGNHTLAAVIGMLSEIIERELATTVAEIGTDSQELARANRRALRSYEKIAALIHAGDGEAAEQAWRDHMTSARRYLTKVQHRDRVIDLLS</sequence>
<keyword evidence="2" id="KW-0238">DNA-binding</keyword>
<reference evidence="6" key="1">
    <citation type="submission" date="2015-03" db="EMBL/GenBank/DDBJ databases">
        <authorList>
            <person name="Urmite Genomes"/>
        </authorList>
    </citation>
    <scope>NUCLEOTIDE SEQUENCE [LARGE SCALE GENOMIC DNA]</scope>
    <source>
        <strain evidence="6">CSUR P1344</strain>
    </source>
</reference>
<dbReference type="Gene3D" id="1.10.10.10">
    <property type="entry name" value="Winged helix-like DNA-binding domain superfamily/Winged helix DNA-binding domain"/>
    <property type="match status" value="1"/>
</dbReference>
<dbReference type="EMBL" id="CTEC01000002">
    <property type="protein sequence ID" value="CQD18754.1"/>
    <property type="molecule type" value="Genomic_DNA"/>
</dbReference>
<keyword evidence="3" id="KW-0804">Transcription</keyword>
<dbReference type="PANTHER" id="PTHR43537:SF49">
    <property type="entry name" value="TRANSCRIPTIONAL REGULATORY PROTEIN"/>
    <property type="match status" value="1"/>
</dbReference>
<accession>A0A0U1DMY0</accession>
<dbReference type="Pfam" id="PF00392">
    <property type="entry name" value="GntR"/>
    <property type="match status" value="1"/>
</dbReference>